<sequence length="41" mass="4660">MHGEGYNSLTGQHGRLSSDFELQSMFLQKLLGHLNLFPLDK</sequence>
<reference evidence="1 2" key="1">
    <citation type="journal article" date="2020" name="Mol. Biol. Evol.">
        <title>Distinct Expression and Methylation Patterns for Genes with Different Fates following a Single Whole-Genome Duplication in Flowering Plants.</title>
        <authorList>
            <person name="Shi T."/>
            <person name="Rahmani R.S."/>
            <person name="Gugger P.F."/>
            <person name="Wang M."/>
            <person name="Li H."/>
            <person name="Zhang Y."/>
            <person name="Li Z."/>
            <person name="Wang Q."/>
            <person name="Van de Peer Y."/>
            <person name="Marchal K."/>
            <person name="Chen J."/>
        </authorList>
    </citation>
    <scope>NUCLEOTIDE SEQUENCE [LARGE SCALE GENOMIC DNA]</scope>
    <source>
        <tissue evidence="1">Leaf</tissue>
    </source>
</reference>
<dbReference type="Proteomes" id="UP000607653">
    <property type="component" value="Unassembled WGS sequence"/>
</dbReference>
<proteinExistence type="predicted"/>
<dbReference type="AlphaFoldDB" id="A0A822YYL0"/>
<evidence type="ECO:0000313" key="1">
    <source>
        <dbReference type="EMBL" id="DAD35816.1"/>
    </source>
</evidence>
<keyword evidence="2" id="KW-1185">Reference proteome</keyword>
<comment type="caution">
    <text evidence="1">The sequence shown here is derived from an EMBL/GenBank/DDBJ whole genome shotgun (WGS) entry which is preliminary data.</text>
</comment>
<dbReference type="EMBL" id="DUZY01000004">
    <property type="protein sequence ID" value="DAD35816.1"/>
    <property type="molecule type" value="Genomic_DNA"/>
</dbReference>
<name>A0A822YYL0_NELNU</name>
<protein>
    <submittedName>
        <fullName evidence="1">Uncharacterized protein</fullName>
    </submittedName>
</protein>
<evidence type="ECO:0000313" key="2">
    <source>
        <dbReference type="Proteomes" id="UP000607653"/>
    </source>
</evidence>
<gene>
    <name evidence="1" type="ORF">HUJ06_006456</name>
</gene>
<organism evidence="1 2">
    <name type="scientific">Nelumbo nucifera</name>
    <name type="common">Sacred lotus</name>
    <dbReference type="NCBI Taxonomy" id="4432"/>
    <lineage>
        <taxon>Eukaryota</taxon>
        <taxon>Viridiplantae</taxon>
        <taxon>Streptophyta</taxon>
        <taxon>Embryophyta</taxon>
        <taxon>Tracheophyta</taxon>
        <taxon>Spermatophyta</taxon>
        <taxon>Magnoliopsida</taxon>
        <taxon>Proteales</taxon>
        <taxon>Nelumbonaceae</taxon>
        <taxon>Nelumbo</taxon>
    </lineage>
</organism>
<accession>A0A822YYL0</accession>